<name>G7DW69_MIXOS</name>
<comment type="similarity">
    <text evidence="1">Belongs to the SNAP-25 family.</text>
</comment>
<dbReference type="eggNOG" id="KOG3065">
    <property type="taxonomic scope" value="Eukaryota"/>
</dbReference>
<dbReference type="GO" id="GO:0019905">
    <property type="term" value="F:syntaxin binding"/>
    <property type="evidence" value="ECO:0007669"/>
    <property type="project" value="TreeGrafter"/>
</dbReference>
<dbReference type="SMART" id="SM00397">
    <property type="entry name" value="t_SNARE"/>
    <property type="match status" value="2"/>
</dbReference>
<dbReference type="InParanoid" id="G7DW69"/>
<comment type="caution">
    <text evidence="4">The sequence shown here is derived from an EMBL/GenBank/DDBJ whole genome shotgun (WGS) entry which is preliminary data.</text>
</comment>
<evidence type="ECO:0000256" key="1">
    <source>
        <dbReference type="ARBA" id="ARBA00009480"/>
    </source>
</evidence>
<protein>
    <recommendedName>
        <fullName evidence="3">t-SNARE coiled-coil homology domain-containing protein</fullName>
    </recommendedName>
</protein>
<feature type="compositionally biased region" description="Polar residues" evidence="2">
    <location>
        <begin position="154"/>
        <end position="164"/>
    </location>
</feature>
<dbReference type="RefSeq" id="XP_014564980.1">
    <property type="nucleotide sequence ID" value="XM_014709494.1"/>
</dbReference>
<gene>
    <name evidence="4" type="primary">Mo01530</name>
    <name evidence="4" type="ORF">E5Q_01530</name>
</gene>
<dbReference type="GO" id="GO:0005484">
    <property type="term" value="F:SNAP receptor activity"/>
    <property type="evidence" value="ECO:0007669"/>
    <property type="project" value="TreeGrafter"/>
</dbReference>
<reference evidence="4 5" key="2">
    <citation type="journal article" date="2012" name="Open Biol.">
        <title>Characteristics of nucleosomes and linker DNA regions on the genome of the basidiomycete Mixia osmundae revealed by mono- and dinucleosome mapping.</title>
        <authorList>
            <person name="Nishida H."/>
            <person name="Kondo S."/>
            <person name="Matsumoto T."/>
            <person name="Suzuki Y."/>
            <person name="Yoshikawa H."/>
            <person name="Taylor T.D."/>
            <person name="Sugiyama J."/>
        </authorList>
    </citation>
    <scope>NUCLEOTIDE SEQUENCE [LARGE SCALE GENOMIC DNA]</scope>
    <source>
        <strain evidence="5">CBS 9802 / IAM 14324 / JCM 22182 / KY 12970</strain>
    </source>
</reference>
<evidence type="ECO:0000259" key="3">
    <source>
        <dbReference type="PROSITE" id="PS50192"/>
    </source>
</evidence>
<feature type="region of interest" description="Disordered" evidence="2">
    <location>
        <begin position="247"/>
        <end position="314"/>
    </location>
</feature>
<proteinExistence type="inferred from homology"/>
<keyword evidence="5" id="KW-1185">Reference proteome</keyword>
<dbReference type="AlphaFoldDB" id="G7DW69"/>
<dbReference type="PANTHER" id="PTHR19305">
    <property type="entry name" value="SYNAPTOSOMAL ASSOCIATED PROTEIN"/>
    <property type="match status" value="1"/>
</dbReference>
<feature type="domain" description="T-SNARE coiled-coil homology" evidence="3">
    <location>
        <begin position="310"/>
        <end position="372"/>
    </location>
</feature>
<dbReference type="Proteomes" id="UP000009131">
    <property type="component" value="Unassembled WGS sequence"/>
</dbReference>
<dbReference type="OMA" id="TNQRMER"/>
<evidence type="ECO:0000313" key="4">
    <source>
        <dbReference type="EMBL" id="GAA94875.1"/>
    </source>
</evidence>
<evidence type="ECO:0000313" key="5">
    <source>
        <dbReference type="Proteomes" id="UP000009131"/>
    </source>
</evidence>
<evidence type="ECO:0000256" key="2">
    <source>
        <dbReference type="SAM" id="MobiDB-lite"/>
    </source>
</evidence>
<dbReference type="Gene3D" id="1.20.5.110">
    <property type="match status" value="2"/>
</dbReference>
<dbReference type="EMBL" id="BABT02000047">
    <property type="protein sequence ID" value="GAA94875.1"/>
    <property type="molecule type" value="Genomic_DNA"/>
</dbReference>
<reference evidence="4 5" key="1">
    <citation type="journal article" date="2011" name="J. Gen. Appl. Microbiol.">
        <title>Draft genome sequencing of the enigmatic basidiomycete Mixia osmundae.</title>
        <authorList>
            <person name="Nishida H."/>
            <person name="Nagatsuka Y."/>
            <person name="Sugiyama J."/>
        </authorList>
    </citation>
    <scope>NUCLEOTIDE SEQUENCE [LARGE SCALE GENOMIC DNA]</scope>
    <source>
        <strain evidence="5">CBS 9802 / IAM 14324 / JCM 22182 / KY 12970</strain>
    </source>
</reference>
<feature type="compositionally biased region" description="Basic and acidic residues" evidence="2">
    <location>
        <begin position="247"/>
        <end position="259"/>
    </location>
</feature>
<dbReference type="OrthoDB" id="18679at2759"/>
<dbReference type="SUPFAM" id="SSF58038">
    <property type="entry name" value="SNARE fusion complex"/>
    <property type="match status" value="2"/>
</dbReference>
<dbReference type="GO" id="GO:0006906">
    <property type="term" value="P:vesicle fusion"/>
    <property type="evidence" value="ECO:0007669"/>
    <property type="project" value="TreeGrafter"/>
</dbReference>
<feature type="compositionally biased region" description="Gly residues" evidence="2">
    <location>
        <begin position="93"/>
        <end position="103"/>
    </location>
</feature>
<dbReference type="GO" id="GO:0031201">
    <property type="term" value="C:SNARE complex"/>
    <property type="evidence" value="ECO:0007669"/>
    <property type="project" value="TreeGrafter"/>
</dbReference>
<feature type="compositionally biased region" description="Polar residues" evidence="2">
    <location>
        <begin position="293"/>
        <end position="306"/>
    </location>
</feature>
<dbReference type="STRING" id="764103.G7DW69"/>
<dbReference type="GO" id="GO:0006887">
    <property type="term" value="P:exocytosis"/>
    <property type="evidence" value="ECO:0007669"/>
    <property type="project" value="TreeGrafter"/>
</dbReference>
<dbReference type="FunCoup" id="G7DW69">
    <property type="interactions" value="20"/>
</dbReference>
<dbReference type="CDD" id="cd15886">
    <property type="entry name" value="SNARE_SEC9N"/>
    <property type="match status" value="1"/>
</dbReference>
<feature type="compositionally biased region" description="Low complexity" evidence="2">
    <location>
        <begin position="73"/>
        <end position="88"/>
    </location>
</feature>
<dbReference type="PROSITE" id="PS50192">
    <property type="entry name" value="T_SNARE"/>
    <property type="match status" value="1"/>
</dbReference>
<dbReference type="InterPro" id="IPR000727">
    <property type="entry name" value="T_SNARE_dom"/>
</dbReference>
<feature type="compositionally biased region" description="Polar residues" evidence="2">
    <location>
        <begin position="26"/>
        <end position="38"/>
    </location>
</feature>
<feature type="compositionally biased region" description="Basic and acidic residues" evidence="2">
    <location>
        <begin position="107"/>
        <end position="124"/>
    </location>
</feature>
<dbReference type="HOGENOM" id="CLU_020823_0_0_1"/>
<dbReference type="CDD" id="cd15857">
    <property type="entry name" value="SNARE_SEC9C"/>
    <property type="match status" value="1"/>
</dbReference>
<sequence length="373" mass="41490">MFKSSKNKSVIPPVQDDRQSYAPRPGQSSANGYGSSRGPQAPVGASQYAPSERAPSYRTNTSSTYGDPPRSNGYGAPAATGYGAPAGPSRTAGGYGAPAGRGYGQPADRDELFKGAKPPSDRYAQRSLDNIPGEQQQVTQEEEDDEVEAIKQQMRFTKQESLGSTRNALRTAREAEETARSTLTRLGEQSDRLANTDRHLDIAKGYNDRAKDEAEEIRRLNRSIFRPTWSFNKEKKRDAEDARQLARHMREKEEREETRLQAMQSQQRIEGAFRKAGKTSSSLDRNGPHATAQRLQQRSRYQFESTASDDELEDELDSNLNEIGDVAARLKVMAMAAGQEVDSQNRKLDGLSTKTDTLDMRISSNTEYLKRIK</sequence>
<dbReference type="GO" id="GO:0005886">
    <property type="term" value="C:plasma membrane"/>
    <property type="evidence" value="ECO:0007669"/>
    <property type="project" value="TreeGrafter"/>
</dbReference>
<feature type="region of interest" description="Disordered" evidence="2">
    <location>
        <begin position="1"/>
        <end position="192"/>
    </location>
</feature>
<accession>G7DW69</accession>
<dbReference type="PANTHER" id="PTHR19305:SF9">
    <property type="entry name" value="SYNAPTOSOMAL-ASSOCIATED PROTEIN 29"/>
    <property type="match status" value="1"/>
</dbReference>
<organism evidence="4 5">
    <name type="scientific">Mixia osmundae (strain CBS 9802 / IAM 14324 / JCM 22182 / KY 12970)</name>
    <dbReference type="NCBI Taxonomy" id="764103"/>
    <lineage>
        <taxon>Eukaryota</taxon>
        <taxon>Fungi</taxon>
        <taxon>Dikarya</taxon>
        <taxon>Basidiomycota</taxon>
        <taxon>Pucciniomycotina</taxon>
        <taxon>Mixiomycetes</taxon>
        <taxon>Mixiales</taxon>
        <taxon>Mixiaceae</taxon>
        <taxon>Mixia</taxon>
    </lineage>
</organism>